<keyword evidence="5" id="KW-0653">Protein transport</keyword>
<dbReference type="SUPFAM" id="SSF54523">
    <property type="entry name" value="Pili subunits"/>
    <property type="match status" value="1"/>
</dbReference>
<evidence type="ECO:0000256" key="2">
    <source>
        <dbReference type="ARBA" id="ARBA00022448"/>
    </source>
</evidence>
<evidence type="ECO:0000256" key="7">
    <source>
        <dbReference type="ARBA" id="ARBA00023136"/>
    </source>
</evidence>
<dbReference type="InterPro" id="IPR002416">
    <property type="entry name" value="T2SS_protein-GspH"/>
</dbReference>
<evidence type="ECO:0000256" key="1">
    <source>
        <dbReference type="ARBA" id="ARBA00004167"/>
    </source>
</evidence>
<keyword evidence="2" id="KW-0813">Transport</keyword>
<evidence type="ECO:0000256" key="5">
    <source>
        <dbReference type="ARBA" id="ARBA00022927"/>
    </source>
</evidence>
<dbReference type="InterPro" id="IPR012902">
    <property type="entry name" value="N_methyl_site"/>
</dbReference>
<reference evidence="9 10" key="1">
    <citation type="submission" date="2020-03" db="EMBL/GenBank/DDBJ databases">
        <authorList>
            <person name="Bakhshi Ganjeh M."/>
        </authorList>
    </citation>
    <scope>NUCLEOTIDE SEQUENCE [LARGE SCALE GENOMIC DNA]</scope>
    <source>
        <strain evidence="10">Iran 50</strain>
    </source>
</reference>
<name>A0ABX7UYA3_9GAMM</name>
<accession>A0ABX7UYA3</accession>
<evidence type="ECO:0000256" key="8">
    <source>
        <dbReference type="SAM" id="Phobius"/>
    </source>
</evidence>
<evidence type="ECO:0000313" key="9">
    <source>
        <dbReference type="EMBL" id="QTF10799.1"/>
    </source>
</evidence>
<proteinExistence type="predicted"/>
<dbReference type="EMBL" id="CP050854">
    <property type="protein sequence ID" value="QTF10799.1"/>
    <property type="molecule type" value="Genomic_DNA"/>
</dbReference>
<keyword evidence="10" id="KW-1185">Reference proteome</keyword>
<keyword evidence="6 8" id="KW-1133">Transmembrane helix</keyword>
<dbReference type="Pfam" id="PF07963">
    <property type="entry name" value="N_methyl"/>
    <property type="match status" value="1"/>
</dbReference>
<feature type="transmembrane region" description="Helical" evidence="8">
    <location>
        <begin position="12"/>
        <end position="35"/>
    </location>
</feature>
<evidence type="ECO:0000256" key="6">
    <source>
        <dbReference type="ARBA" id="ARBA00022989"/>
    </source>
</evidence>
<evidence type="ECO:0000256" key="3">
    <source>
        <dbReference type="ARBA" id="ARBA00022481"/>
    </source>
</evidence>
<evidence type="ECO:0000313" key="10">
    <source>
        <dbReference type="Proteomes" id="UP000671960"/>
    </source>
</evidence>
<evidence type="ECO:0000256" key="4">
    <source>
        <dbReference type="ARBA" id="ARBA00022692"/>
    </source>
</evidence>
<dbReference type="InterPro" id="IPR045584">
    <property type="entry name" value="Pilin-like"/>
</dbReference>
<keyword evidence="3" id="KW-0488">Methylation</keyword>
<dbReference type="PRINTS" id="PR00885">
    <property type="entry name" value="BCTERIALGSPH"/>
</dbReference>
<dbReference type="PROSITE" id="PS00409">
    <property type="entry name" value="PROKAR_NTER_METHYL"/>
    <property type="match status" value="1"/>
</dbReference>
<organism evidence="9 10">
    <name type="scientific">Brenneria izadpanahii</name>
    <dbReference type="NCBI Taxonomy" id="2722756"/>
    <lineage>
        <taxon>Bacteria</taxon>
        <taxon>Pseudomonadati</taxon>
        <taxon>Pseudomonadota</taxon>
        <taxon>Gammaproteobacteria</taxon>
        <taxon>Enterobacterales</taxon>
        <taxon>Pectobacteriaceae</taxon>
        <taxon>Brenneria</taxon>
    </lineage>
</organism>
<dbReference type="Proteomes" id="UP000671960">
    <property type="component" value="Chromosome"/>
</dbReference>
<sequence length="162" mass="17698">MKCASSRQQGFSLIEVMVVLVIIGIATAAVSVSMAPDPAANLRLDARELAERLAAAQYETRIDGRIIVWEPLGDGYRFVRGVWVEQPGSVVPRVTTAGKLDDFARDDALRPRRWRDGAVEVAPPTPLRLTSEWLGAPLRLELRRGGHSIAIVRAADGGFQVQ</sequence>
<keyword evidence="4 8" id="KW-0812">Transmembrane</keyword>
<gene>
    <name evidence="9" type="ORF">HC231_12970</name>
</gene>
<keyword evidence="7 8" id="KW-0472">Membrane</keyword>
<dbReference type="NCBIfam" id="TIGR02532">
    <property type="entry name" value="IV_pilin_GFxxxE"/>
    <property type="match status" value="1"/>
</dbReference>
<comment type="subcellular location">
    <subcellularLocation>
        <location evidence="1">Membrane</location>
        <topology evidence="1">Single-pass membrane protein</topology>
    </subcellularLocation>
</comment>
<protein>
    <submittedName>
        <fullName evidence="9">Prepilin-type N-terminal cleavage/methylation domain-containing protein</fullName>
    </submittedName>
</protein>